<dbReference type="InterPro" id="IPR013320">
    <property type="entry name" value="ConA-like_dom_sf"/>
</dbReference>
<name>A0A0G0GUY0_9BACT</name>
<dbReference type="SUPFAM" id="SSF49899">
    <property type="entry name" value="Concanavalin A-like lectins/glucanases"/>
    <property type="match status" value="1"/>
</dbReference>
<proteinExistence type="predicted"/>
<evidence type="ECO:0008006" key="3">
    <source>
        <dbReference type="Google" id="ProtNLM"/>
    </source>
</evidence>
<dbReference type="Proteomes" id="UP000033876">
    <property type="component" value="Unassembled WGS sequence"/>
</dbReference>
<evidence type="ECO:0000313" key="1">
    <source>
        <dbReference type="EMBL" id="KKQ33877.1"/>
    </source>
</evidence>
<accession>A0A0G0GUY0</accession>
<dbReference type="Pfam" id="PF13385">
    <property type="entry name" value="Laminin_G_3"/>
    <property type="match status" value="1"/>
</dbReference>
<sequence>YHLKYGANIFSIRSGYFQNQSKADLFVTLKTGANQIATRRAKGVLTPNDWHLVSVVYNGDIGTSPNFEERLEIRIDGQLVGSIPFDGANAVPLPSQLLTPTTSTILSIGDAVTAPNGQKTTIKGFMDEVEIFNRALGENEIKAIYNAGSIGKCTGNSGGAAQLRVGGRNIISLADTFESVRVKLDTSGVQLGDVQKYFPSAISNISVYRQLFGVKSTGQSFGGPEYDAWKKMVEYLIDTESKYPGESYYVHFKNNDTFYKFDFNKKIFTTIAKKDKLRSLSYDGSFNVLHANENNYEEPLYTPDTWHGQPCIIPCELVEDVKM</sequence>
<dbReference type="EMBL" id="LBTF01000069">
    <property type="protein sequence ID" value="KKQ33877.1"/>
    <property type="molecule type" value="Genomic_DNA"/>
</dbReference>
<reference evidence="1 2" key="1">
    <citation type="journal article" date="2015" name="Nature">
        <title>rRNA introns, odd ribosomes, and small enigmatic genomes across a large radiation of phyla.</title>
        <authorList>
            <person name="Brown C.T."/>
            <person name="Hug L.A."/>
            <person name="Thomas B.C."/>
            <person name="Sharon I."/>
            <person name="Castelle C.J."/>
            <person name="Singh A."/>
            <person name="Wilkins M.J."/>
            <person name="Williams K.H."/>
            <person name="Banfield J.F."/>
        </authorList>
    </citation>
    <scope>NUCLEOTIDE SEQUENCE [LARGE SCALE GENOMIC DNA]</scope>
</reference>
<dbReference type="AlphaFoldDB" id="A0A0G0GUY0"/>
<dbReference type="Gene3D" id="2.60.120.200">
    <property type="match status" value="1"/>
</dbReference>
<evidence type="ECO:0000313" key="2">
    <source>
        <dbReference type="Proteomes" id="UP000033876"/>
    </source>
</evidence>
<organism evidence="1 2">
    <name type="scientific">Candidatus Nomurabacteria bacterium GW2011_GWB1_37_5</name>
    <dbReference type="NCBI Taxonomy" id="1618742"/>
    <lineage>
        <taxon>Bacteria</taxon>
        <taxon>Candidatus Nomuraibacteriota</taxon>
    </lineage>
</organism>
<gene>
    <name evidence="1" type="ORF">US50_C0069G0001</name>
</gene>
<comment type="caution">
    <text evidence="1">The sequence shown here is derived from an EMBL/GenBank/DDBJ whole genome shotgun (WGS) entry which is preliminary data.</text>
</comment>
<feature type="non-terminal residue" evidence="1">
    <location>
        <position position="1"/>
    </location>
</feature>
<protein>
    <recommendedName>
        <fullName evidence="3">LamG-like jellyroll fold domain-containing protein</fullName>
    </recommendedName>
</protein>